<evidence type="ECO:0000256" key="1">
    <source>
        <dbReference type="SAM" id="MobiDB-lite"/>
    </source>
</evidence>
<dbReference type="Proteomes" id="UP001296104">
    <property type="component" value="Unassembled WGS sequence"/>
</dbReference>
<dbReference type="AlphaFoldDB" id="A0AAI9ECR4"/>
<reference evidence="2" key="1">
    <citation type="submission" date="2023-11" db="EMBL/GenBank/DDBJ databases">
        <authorList>
            <person name="Alioto T."/>
            <person name="Alioto T."/>
            <person name="Gomez Garrido J."/>
        </authorList>
    </citation>
    <scope>NUCLEOTIDE SEQUENCE</scope>
</reference>
<accession>A0AAI9ECR4</accession>
<proteinExistence type="predicted"/>
<dbReference type="EMBL" id="CAVMBE010000046">
    <property type="protein sequence ID" value="CAK4031300.1"/>
    <property type="molecule type" value="Genomic_DNA"/>
</dbReference>
<name>A0AAI9ECR4_9PEZI</name>
<feature type="region of interest" description="Disordered" evidence="1">
    <location>
        <begin position="66"/>
        <end position="145"/>
    </location>
</feature>
<evidence type="ECO:0000313" key="2">
    <source>
        <dbReference type="EMBL" id="CAK4031300.1"/>
    </source>
</evidence>
<gene>
    <name evidence="2" type="ORF">LECACI_7A006458</name>
</gene>
<comment type="caution">
    <text evidence="2">The sequence shown here is derived from an EMBL/GenBank/DDBJ whole genome shotgun (WGS) entry which is preliminary data.</text>
</comment>
<keyword evidence="3" id="KW-1185">Reference proteome</keyword>
<protein>
    <submittedName>
        <fullName evidence="2">Uncharacterized protein</fullName>
    </submittedName>
</protein>
<feature type="compositionally biased region" description="Basic and acidic residues" evidence="1">
    <location>
        <begin position="110"/>
        <end position="119"/>
    </location>
</feature>
<organism evidence="2 3">
    <name type="scientific">Lecanosticta acicola</name>
    <dbReference type="NCBI Taxonomy" id="111012"/>
    <lineage>
        <taxon>Eukaryota</taxon>
        <taxon>Fungi</taxon>
        <taxon>Dikarya</taxon>
        <taxon>Ascomycota</taxon>
        <taxon>Pezizomycotina</taxon>
        <taxon>Dothideomycetes</taxon>
        <taxon>Dothideomycetidae</taxon>
        <taxon>Mycosphaerellales</taxon>
        <taxon>Mycosphaerellaceae</taxon>
        <taxon>Lecanosticta</taxon>
    </lineage>
</organism>
<sequence length="145" mass="15607">MPAYSYSVAKSVLNEMDKDRFLCLYLFSNHSAIDWQQASRDYGSTSVASFRVLTNRALKKIADAGGKLGENGSCSAAIAPPKERRAKKRKVDISDDTDSDYGPQTKSKRARDAVAKDPLPDASVDSAEGQRGSEECGTPESIGGV</sequence>
<evidence type="ECO:0000313" key="3">
    <source>
        <dbReference type="Proteomes" id="UP001296104"/>
    </source>
</evidence>